<comment type="subcellular location">
    <subcellularLocation>
        <location evidence="1">Golgi apparatus membrane</location>
        <topology evidence="1">Single-pass type II membrane protein</topology>
    </subcellularLocation>
</comment>
<evidence type="ECO:0000256" key="6">
    <source>
        <dbReference type="ARBA" id="ARBA00022968"/>
    </source>
</evidence>
<dbReference type="Ensembl" id="ENSHBUT00000000247.1">
    <property type="protein sequence ID" value="ENSHBUP00000009444.1"/>
    <property type="gene ID" value="ENSHBUG00000011013.1"/>
</dbReference>
<evidence type="ECO:0000256" key="3">
    <source>
        <dbReference type="ARBA" id="ARBA00022676"/>
    </source>
</evidence>
<protein>
    <submittedName>
        <fullName evidence="13">CMP-N-acetylneuraminate-beta-galactosamide-alpha-2,3-sialyltransferase 2-like</fullName>
    </submittedName>
</protein>
<keyword evidence="7 12" id="KW-1133">Transmembrane helix</keyword>
<dbReference type="GeneTree" id="ENSGT00940000154725"/>
<feature type="transmembrane region" description="Helical" evidence="12">
    <location>
        <begin position="53"/>
        <end position="70"/>
    </location>
</feature>
<evidence type="ECO:0000313" key="14">
    <source>
        <dbReference type="Proteomes" id="UP000264840"/>
    </source>
</evidence>
<evidence type="ECO:0000256" key="8">
    <source>
        <dbReference type="ARBA" id="ARBA00023034"/>
    </source>
</evidence>
<keyword evidence="4" id="KW-0808">Transferase</keyword>
<keyword evidence="5 12" id="KW-0812">Transmembrane</keyword>
<evidence type="ECO:0000256" key="10">
    <source>
        <dbReference type="ARBA" id="ARBA00023157"/>
    </source>
</evidence>
<comment type="similarity">
    <text evidence="2">Belongs to the glycosyltransferase 29 family.</text>
</comment>
<evidence type="ECO:0000256" key="11">
    <source>
        <dbReference type="ARBA" id="ARBA00023180"/>
    </source>
</evidence>
<evidence type="ECO:0000256" key="2">
    <source>
        <dbReference type="ARBA" id="ARBA00006003"/>
    </source>
</evidence>
<dbReference type="InterPro" id="IPR001675">
    <property type="entry name" value="Glyco_trans_29"/>
</dbReference>
<dbReference type="PANTHER" id="PTHR46032">
    <property type="entry name" value="ALPHA-2,3-SIALYLTRANSFERASE ST3GAL I ISOFORM X1"/>
    <property type="match status" value="1"/>
</dbReference>
<sequence>MSPRLLLKRWIVFCCRLLCNIVYILRFTHLNVSPLTKSTDCSSLKMNYRQKKSGVLISLLLCIAVMPMFFSPSWNLSVYSFGPWKSSFCSCLKCIRDGDPWFREQIDASPEPFLPRKHIPLTLLTFLSYVCQKIKQEKYDFAFFNATVDKVFEMLPIISEDVEPRPDRCRICAVVGNSGNLNGSRYGPLIDLHDFVIRMNYGPTRGFEVDVGTKTTHRVMYPETASLLDHTTHLVFFPFKMEDFLWLLENHISNRENGDLNKQSLVMILNPAFMKHVHQVWLLKKGAYPSTGFMALALSLMICDEVSVFGFGADSNGNWGHYFEEIKEQNFGTGYHPGTYEYNLIQQLHKIQKITLYKGH</sequence>
<evidence type="ECO:0000256" key="9">
    <source>
        <dbReference type="ARBA" id="ARBA00023136"/>
    </source>
</evidence>
<name>A0A3Q2VF17_HAPBU</name>
<keyword evidence="8" id="KW-0333">Golgi apparatus</keyword>
<keyword evidence="11" id="KW-0325">Glycoprotein</keyword>
<evidence type="ECO:0000256" key="5">
    <source>
        <dbReference type="ARBA" id="ARBA00022692"/>
    </source>
</evidence>
<keyword evidence="9 12" id="KW-0472">Membrane</keyword>
<keyword evidence="6" id="KW-0735">Signal-anchor</keyword>
<dbReference type="STRING" id="8153.ENSHBUP00000009444"/>
<dbReference type="FunFam" id="3.90.1480.20:FF:000015">
    <property type="entry name" value="Lactosylceramide alpha-2,3-sialyltransferase"/>
    <property type="match status" value="1"/>
</dbReference>
<dbReference type="AlphaFoldDB" id="A0A3Q2VF17"/>
<proteinExistence type="inferred from homology"/>
<organism evidence="13 14">
    <name type="scientific">Haplochromis burtoni</name>
    <name type="common">Burton's mouthbrooder</name>
    <name type="synonym">Chromis burtoni</name>
    <dbReference type="NCBI Taxonomy" id="8153"/>
    <lineage>
        <taxon>Eukaryota</taxon>
        <taxon>Metazoa</taxon>
        <taxon>Chordata</taxon>
        <taxon>Craniata</taxon>
        <taxon>Vertebrata</taxon>
        <taxon>Euteleostomi</taxon>
        <taxon>Actinopterygii</taxon>
        <taxon>Neopterygii</taxon>
        <taxon>Teleostei</taxon>
        <taxon>Neoteleostei</taxon>
        <taxon>Acanthomorphata</taxon>
        <taxon>Ovalentaria</taxon>
        <taxon>Cichlomorphae</taxon>
        <taxon>Cichliformes</taxon>
        <taxon>Cichlidae</taxon>
        <taxon>African cichlids</taxon>
        <taxon>Pseudocrenilabrinae</taxon>
        <taxon>Haplochromini</taxon>
        <taxon>Haplochromis</taxon>
    </lineage>
</organism>
<evidence type="ECO:0000256" key="4">
    <source>
        <dbReference type="ARBA" id="ARBA00022679"/>
    </source>
</evidence>
<dbReference type="GO" id="GO:0003836">
    <property type="term" value="F:beta-galactoside (CMP) alpha-2,3-sialyltransferase activity"/>
    <property type="evidence" value="ECO:0007669"/>
    <property type="project" value="TreeGrafter"/>
</dbReference>
<evidence type="ECO:0000256" key="1">
    <source>
        <dbReference type="ARBA" id="ARBA00004323"/>
    </source>
</evidence>
<keyword evidence="14" id="KW-1185">Reference proteome</keyword>
<keyword evidence="10" id="KW-1015">Disulfide bond</keyword>
<dbReference type="Gene3D" id="3.90.1480.20">
    <property type="entry name" value="Glycosyl transferase family 29"/>
    <property type="match status" value="1"/>
</dbReference>
<dbReference type="Pfam" id="PF00777">
    <property type="entry name" value="Glyco_transf_29"/>
    <property type="match status" value="1"/>
</dbReference>
<reference evidence="13" key="1">
    <citation type="submission" date="2025-08" db="UniProtKB">
        <authorList>
            <consortium name="Ensembl"/>
        </authorList>
    </citation>
    <scope>IDENTIFICATION</scope>
</reference>
<accession>A0A3Q2VF17</accession>
<reference evidence="13" key="2">
    <citation type="submission" date="2025-09" db="UniProtKB">
        <authorList>
            <consortium name="Ensembl"/>
        </authorList>
    </citation>
    <scope>IDENTIFICATION</scope>
</reference>
<dbReference type="Proteomes" id="UP000264840">
    <property type="component" value="Unplaced"/>
</dbReference>
<evidence type="ECO:0000313" key="13">
    <source>
        <dbReference type="Ensembl" id="ENSHBUP00000009444.1"/>
    </source>
</evidence>
<keyword evidence="3" id="KW-0328">Glycosyltransferase</keyword>
<dbReference type="InterPro" id="IPR051757">
    <property type="entry name" value="Beta-gal_alpha2-3_sialyltrans"/>
</dbReference>
<evidence type="ECO:0000256" key="7">
    <source>
        <dbReference type="ARBA" id="ARBA00022989"/>
    </source>
</evidence>
<dbReference type="PANTHER" id="PTHR46032:SF6">
    <property type="entry name" value="CMP-N-ACETYLNEURAMINATE-BETA-GALACTOSAMIDE-ALPHA-2,3-SIALYLTRANSFERASE 1"/>
    <property type="match status" value="1"/>
</dbReference>
<dbReference type="GO" id="GO:0000139">
    <property type="term" value="C:Golgi membrane"/>
    <property type="evidence" value="ECO:0007669"/>
    <property type="project" value="UniProtKB-SubCell"/>
</dbReference>
<evidence type="ECO:0000256" key="12">
    <source>
        <dbReference type="SAM" id="Phobius"/>
    </source>
</evidence>
<dbReference type="InterPro" id="IPR038578">
    <property type="entry name" value="GT29-like_sf"/>
</dbReference>
<dbReference type="GO" id="GO:0097503">
    <property type="term" value="P:sialylation"/>
    <property type="evidence" value="ECO:0007669"/>
    <property type="project" value="TreeGrafter"/>
</dbReference>